<evidence type="ECO:0000313" key="2">
    <source>
        <dbReference type="EMBL" id="KZT11635.1"/>
    </source>
</evidence>
<sequence length="74" mass="9030">MERMQANYYSQRRGAEIPRLCNFGKGFKRVRAKRRSLRADRKTFHVRGHHETPLTPRRSRTWKYCKIKPQEKRA</sequence>
<accession>A0A165HEL6</accession>
<organism evidence="2 3">
    <name type="scientific">Laetiporus sulphureus 93-53</name>
    <dbReference type="NCBI Taxonomy" id="1314785"/>
    <lineage>
        <taxon>Eukaryota</taxon>
        <taxon>Fungi</taxon>
        <taxon>Dikarya</taxon>
        <taxon>Basidiomycota</taxon>
        <taxon>Agaricomycotina</taxon>
        <taxon>Agaricomycetes</taxon>
        <taxon>Polyporales</taxon>
        <taxon>Laetiporus</taxon>
    </lineage>
</organism>
<dbReference type="Proteomes" id="UP000076871">
    <property type="component" value="Unassembled WGS sequence"/>
</dbReference>
<protein>
    <submittedName>
        <fullName evidence="2">Uncharacterized protein</fullName>
    </submittedName>
</protein>
<proteinExistence type="predicted"/>
<reference evidence="2 3" key="1">
    <citation type="journal article" date="2016" name="Mol. Biol. Evol.">
        <title>Comparative Genomics of Early-Diverging Mushroom-Forming Fungi Provides Insights into the Origins of Lignocellulose Decay Capabilities.</title>
        <authorList>
            <person name="Nagy L.G."/>
            <person name="Riley R."/>
            <person name="Tritt A."/>
            <person name="Adam C."/>
            <person name="Daum C."/>
            <person name="Floudas D."/>
            <person name="Sun H."/>
            <person name="Yadav J.S."/>
            <person name="Pangilinan J."/>
            <person name="Larsson K.H."/>
            <person name="Matsuura K."/>
            <person name="Barry K."/>
            <person name="Labutti K."/>
            <person name="Kuo R."/>
            <person name="Ohm R.A."/>
            <person name="Bhattacharya S.S."/>
            <person name="Shirouzu T."/>
            <person name="Yoshinaga Y."/>
            <person name="Martin F.M."/>
            <person name="Grigoriev I.V."/>
            <person name="Hibbett D.S."/>
        </authorList>
    </citation>
    <scope>NUCLEOTIDE SEQUENCE [LARGE SCALE GENOMIC DNA]</scope>
    <source>
        <strain evidence="2 3">93-53</strain>
    </source>
</reference>
<feature type="region of interest" description="Disordered" evidence="1">
    <location>
        <begin position="38"/>
        <end position="58"/>
    </location>
</feature>
<keyword evidence="3" id="KW-1185">Reference proteome</keyword>
<dbReference type="InParanoid" id="A0A165HEL6"/>
<evidence type="ECO:0000313" key="3">
    <source>
        <dbReference type="Proteomes" id="UP000076871"/>
    </source>
</evidence>
<dbReference type="EMBL" id="KV427607">
    <property type="protein sequence ID" value="KZT11635.1"/>
    <property type="molecule type" value="Genomic_DNA"/>
</dbReference>
<evidence type="ECO:0000256" key="1">
    <source>
        <dbReference type="SAM" id="MobiDB-lite"/>
    </source>
</evidence>
<gene>
    <name evidence="2" type="ORF">LAESUDRAFT_720892</name>
</gene>
<dbReference type="RefSeq" id="XP_040769375.1">
    <property type="nucleotide sequence ID" value="XM_040907911.1"/>
</dbReference>
<dbReference type="AlphaFoldDB" id="A0A165HEL6"/>
<dbReference type="GeneID" id="63824940"/>
<name>A0A165HEL6_9APHY</name>